<gene>
    <name evidence="1" type="ORF">AC812_10720</name>
</gene>
<organism evidence="1 2">
    <name type="scientific">Bellilinea caldifistulae</name>
    <dbReference type="NCBI Taxonomy" id="360411"/>
    <lineage>
        <taxon>Bacteria</taxon>
        <taxon>Bacillati</taxon>
        <taxon>Chloroflexota</taxon>
        <taxon>Anaerolineae</taxon>
        <taxon>Anaerolineales</taxon>
        <taxon>Anaerolineaceae</taxon>
        <taxon>Bellilinea</taxon>
    </lineage>
</organism>
<name>A0A0N8GMD3_9CHLR</name>
<dbReference type="STRING" id="360411.AC812_10720"/>
<keyword evidence="2" id="KW-1185">Reference proteome</keyword>
<evidence type="ECO:0000313" key="1">
    <source>
        <dbReference type="EMBL" id="KPL74978.1"/>
    </source>
</evidence>
<dbReference type="Proteomes" id="UP000050514">
    <property type="component" value="Unassembled WGS sequence"/>
</dbReference>
<dbReference type="AlphaFoldDB" id="A0A0N8GMD3"/>
<dbReference type="EMBL" id="LGHJ01000016">
    <property type="protein sequence ID" value="KPL74978.1"/>
    <property type="molecule type" value="Genomic_DNA"/>
</dbReference>
<comment type="caution">
    <text evidence="1">The sequence shown here is derived from an EMBL/GenBank/DDBJ whole genome shotgun (WGS) entry which is preliminary data.</text>
</comment>
<dbReference type="OrthoDB" id="9885080at2"/>
<protein>
    <submittedName>
        <fullName evidence="1">Uncharacterized protein</fullName>
    </submittedName>
</protein>
<evidence type="ECO:0000313" key="2">
    <source>
        <dbReference type="Proteomes" id="UP000050514"/>
    </source>
</evidence>
<reference evidence="1 2" key="1">
    <citation type="submission" date="2015-07" db="EMBL/GenBank/DDBJ databases">
        <title>Draft genome of Bellilinea caldifistulae DSM 17877.</title>
        <authorList>
            <person name="Hemp J."/>
            <person name="Ward L.M."/>
            <person name="Pace L.A."/>
            <person name="Fischer W.W."/>
        </authorList>
    </citation>
    <scope>NUCLEOTIDE SEQUENCE [LARGE SCALE GENOMIC DNA]</scope>
    <source>
        <strain evidence="1 2">GOMI-1</strain>
    </source>
</reference>
<dbReference type="RefSeq" id="WP_061916038.1">
    <property type="nucleotide sequence ID" value="NZ_DF967971.1"/>
</dbReference>
<sequence length="269" mass="28687">MAAPTEKTLNYGLRYACVYELDSNGYPKASGATAYEGIQFKGSTAFDLTIPDARKLTGLGEDGITQVVYLPPQEGADARLNVEASDPVLAALLDGTKVATVGETTVVGIATDKQGFEPRVALLLYQAAKGLETGKTYWHSFIIPSAQVVRKSPGMGADKAITQYQVAPNRVKKHLWGVAFSNNTEGFLEAQVLEVWSNYPLRIASYLGDGTTTAFNFPANFPAVSTDGIKVWKNGTEVTTGLTKTVTGITFSTAPANNDVIVVLREVAG</sequence>
<accession>A0A0N8GMD3</accession>
<proteinExistence type="predicted"/>